<dbReference type="AlphaFoldDB" id="Q2LWC6"/>
<proteinExistence type="predicted"/>
<gene>
    <name evidence="1" type="ORF">SYN_00849</name>
</gene>
<protein>
    <submittedName>
        <fullName evidence="1">Hypothetical cytosolic protein</fullName>
    </submittedName>
</protein>
<dbReference type="KEGG" id="sat:SYN_00849"/>
<dbReference type="STRING" id="56780.SYN_00849"/>
<accession>Q2LWC6</accession>
<keyword evidence="2" id="KW-1185">Reference proteome</keyword>
<dbReference type="InParanoid" id="Q2LWC6"/>
<evidence type="ECO:0000313" key="1">
    <source>
        <dbReference type="EMBL" id="ABC78389.1"/>
    </source>
</evidence>
<dbReference type="Proteomes" id="UP000001933">
    <property type="component" value="Chromosome"/>
</dbReference>
<evidence type="ECO:0000313" key="2">
    <source>
        <dbReference type="Proteomes" id="UP000001933"/>
    </source>
</evidence>
<dbReference type="EMBL" id="CP000252">
    <property type="protein sequence ID" value="ABC78389.1"/>
    <property type="molecule type" value="Genomic_DNA"/>
</dbReference>
<organism evidence="1 2">
    <name type="scientific">Syntrophus aciditrophicus (strain SB)</name>
    <dbReference type="NCBI Taxonomy" id="56780"/>
    <lineage>
        <taxon>Bacteria</taxon>
        <taxon>Pseudomonadati</taxon>
        <taxon>Thermodesulfobacteriota</taxon>
        <taxon>Syntrophia</taxon>
        <taxon>Syntrophales</taxon>
        <taxon>Syntrophaceae</taxon>
        <taxon>Syntrophus</taxon>
    </lineage>
</organism>
<sequence length="52" mass="6202">MMPKVRRCSISFWYILTSKSFQFSSKCKKKRAFRGPMINVAFYNKNDDFVKA</sequence>
<reference evidence="1 2" key="1">
    <citation type="journal article" date="2007" name="Proc. Natl. Acad. Sci. U.S.A.">
        <title>The genome of Syntrophus aciditrophicus: life at the thermodynamic limit of microbial growth.</title>
        <authorList>
            <person name="McInerney M.J."/>
            <person name="Rohlin L."/>
            <person name="Mouttaki H."/>
            <person name="Kim U."/>
            <person name="Krupp R.S."/>
            <person name="Rios-Hernandez L."/>
            <person name="Sieber J."/>
            <person name="Struchtemeyer C.G."/>
            <person name="Bhattacharyya A."/>
            <person name="Campbell J.W."/>
            <person name="Gunsalus R.P."/>
        </authorList>
    </citation>
    <scope>NUCLEOTIDE SEQUENCE [LARGE SCALE GENOMIC DNA]</scope>
    <source>
        <strain evidence="1 2">SB</strain>
    </source>
</reference>
<name>Q2LWC6_SYNAS</name>
<dbReference type="HOGENOM" id="CLU_3085533_0_0_7"/>